<evidence type="ECO:0000256" key="2">
    <source>
        <dbReference type="SAM" id="MobiDB-lite"/>
    </source>
</evidence>
<dbReference type="GO" id="GO:0046983">
    <property type="term" value="F:protein dimerization activity"/>
    <property type="evidence" value="ECO:0007669"/>
    <property type="project" value="InterPro"/>
</dbReference>
<evidence type="ECO:0000313" key="4">
    <source>
        <dbReference type="EMBL" id="KAK4233164.1"/>
    </source>
</evidence>
<evidence type="ECO:0000256" key="1">
    <source>
        <dbReference type="SAM" id="Coils"/>
    </source>
</evidence>
<reference evidence="4" key="1">
    <citation type="journal article" date="2023" name="Mol. Phylogenet. Evol.">
        <title>Genome-scale phylogeny and comparative genomics of the fungal order Sordariales.</title>
        <authorList>
            <person name="Hensen N."/>
            <person name="Bonometti L."/>
            <person name="Westerberg I."/>
            <person name="Brannstrom I.O."/>
            <person name="Guillou S."/>
            <person name="Cros-Aarteil S."/>
            <person name="Calhoun S."/>
            <person name="Haridas S."/>
            <person name="Kuo A."/>
            <person name="Mondo S."/>
            <person name="Pangilinan J."/>
            <person name="Riley R."/>
            <person name="LaButti K."/>
            <person name="Andreopoulos B."/>
            <person name="Lipzen A."/>
            <person name="Chen C."/>
            <person name="Yan M."/>
            <person name="Daum C."/>
            <person name="Ng V."/>
            <person name="Clum A."/>
            <person name="Steindorff A."/>
            <person name="Ohm R.A."/>
            <person name="Martin F."/>
            <person name="Silar P."/>
            <person name="Natvig D.O."/>
            <person name="Lalanne C."/>
            <person name="Gautier V."/>
            <person name="Ament-Velasquez S.L."/>
            <person name="Kruys A."/>
            <person name="Hutchinson M.I."/>
            <person name="Powell A.J."/>
            <person name="Barry K."/>
            <person name="Miller A.N."/>
            <person name="Grigoriev I.V."/>
            <person name="Debuchy R."/>
            <person name="Gladieux P."/>
            <person name="Hiltunen Thoren M."/>
            <person name="Johannesson H."/>
        </authorList>
    </citation>
    <scope>NUCLEOTIDE SEQUENCE</scope>
    <source>
        <strain evidence="4">CBS 532.94</strain>
    </source>
</reference>
<dbReference type="InterPro" id="IPR036638">
    <property type="entry name" value="HLH_DNA-bd_sf"/>
</dbReference>
<dbReference type="Proteomes" id="UP001303760">
    <property type="component" value="Unassembled WGS sequence"/>
</dbReference>
<evidence type="ECO:0000313" key="5">
    <source>
        <dbReference type="Proteomes" id="UP001303760"/>
    </source>
</evidence>
<dbReference type="AlphaFoldDB" id="A0AAN7H9I3"/>
<name>A0AAN7H9I3_9PEZI</name>
<dbReference type="SUPFAM" id="SSF47459">
    <property type="entry name" value="HLH, helix-loop-helix DNA-binding domain"/>
    <property type="match status" value="1"/>
</dbReference>
<protein>
    <recommendedName>
        <fullName evidence="3">BHLH domain-containing protein</fullName>
    </recommendedName>
</protein>
<feature type="coiled-coil region" evidence="1">
    <location>
        <begin position="140"/>
        <end position="167"/>
    </location>
</feature>
<proteinExistence type="predicted"/>
<dbReference type="Gene3D" id="4.10.280.10">
    <property type="entry name" value="Helix-loop-helix DNA-binding domain"/>
    <property type="match status" value="1"/>
</dbReference>
<feature type="domain" description="BHLH" evidence="3">
    <location>
        <begin position="80"/>
        <end position="150"/>
    </location>
</feature>
<keyword evidence="1" id="KW-0175">Coiled coil</keyword>
<reference evidence="4" key="2">
    <citation type="submission" date="2023-05" db="EMBL/GenBank/DDBJ databases">
        <authorList>
            <consortium name="Lawrence Berkeley National Laboratory"/>
            <person name="Steindorff A."/>
            <person name="Hensen N."/>
            <person name="Bonometti L."/>
            <person name="Westerberg I."/>
            <person name="Brannstrom I.O."/>
            <person name="Guillou S."/>
            <person name="Cros-Aarteil S."/>
            <person name="Calhoun S."/>
            <person name="Haridas S."/>
            <person name="Kuo A."/>
            <person name="Mondo S."/>
            <person name="Pangilinan J."/>
            <person name="Riley R."/>
            <person name="Labutti K."/>
            <person name="Andreopoulos B."/>
            <person name="Lipzen A."/>
            <person name="Chen C."/>
            <person name="Yanf M."/>
            <person name="Daum C."/>
            <person name="Ng V."/>
            <person name="Clum A."/>
            <person name="Ohm R."/>
            <person name="Martin F."/>
            <person name="Silar P."/>
            <person name="Natvig D."/>
            <person name="Lalanne C."/>
            <person name="Gautier V."/>
            <person name="Ament-Velasquez S.L."/>
            <person name="Kruys A."/>
            <person name="Hutchinson M.I."/>
            <person name="Powell A.J."/>
            <person name="Barry K."/>
            <person name="Miller A.N."/>
            <person name="Grigoriev I.V."/>
            <person name="Debuchy R."/>
            <person name="Gladieux P."/>
            <person name="Thoren M.H."/>
            <person name="Johannesson H."/>
        </authorList>
    </citation>
    <scope>NUCLEOTIDE SEQUENCE</scope>
    <source>
        <strain evidence="4">CBS 532.94</strain>
    </source>
</reference>
<dbReference type="Pfam" id="PF00010">
    <property type="entry name" value="HLH"/>
    <property type="match status" value="1"/>
</dbReference>
<feature type="region of interest" description="Disordered" evidence="2">
    <location>
        <begin position="108"/>
        <end position="132"/>
    </location>
</feature>
<dbReference type="PROSITE" id="PS50888">
    <property type="entry name" value="BHLH"/>
    <property type="match status" value="1"/>
</dbReference>
<organism evidence="4 5">
    <name type="scientific">Achaetomium macrosporum</name>
    <dbReference type="NCBI Taxonomy" id="79813"/>
    <lineage>
        <taxon>Eukaryota</taxon>
        <taxon>Fungi</taxon>
        <taxon>Dikarya</taxon>
        <taxon>Ascomycota</taxon>
        <taxon>Pezizomycotina</taxon>
        <taxon>Sordariomycetes</taxon>
        <taxon>Sordariomycetidae</taxon>
        <taxon>Sordariales</taxon>
        <taxon>Chaetomiaceae</taxon>
        <taxon>Achaetomium</taxon>
    </lineage>
</organism>
<evidence type="ECO:0000259" key="3">
    <source>
        <dbReference type="PROSITE" id="PS50888"/>
    </source>
</evidence>
<sequence>MTVSITKEPARSGYSNRKIPNATPIPDPEHPTWIANPASPPSQPNRTQKPTGRTLRVAPRRADRPTPRSLESGELPKARRAHINHNLAEQQYRQRLHAQFENLLDVLPEGESSDEVAGSRDTKVDSRVKKSGGLSKVDVLRRAERAIRRLKEEVERLRTEREMAFAGRPRTTAD</sequence>
<accession>A0AAN7H9I3</accession>
<gene>
    <name evidence="4" type="ORF">C8A03DRAFT_39151</name>
</gene>
<feature type="region of interest" description="Disordered" evidence="2">
    <location>
        <begin position="1"/>
        <end position="77"/>
    </location>
</feature>
<dbReference type="SMART" id="SM00353">
    <property type="entry name" value="HLH"/>
    <property type="match status" value="1"/>
</dbReference>
<comment type="caution">
    <text evidence="4">The sequence shown here is derived from an EMBL/GenBank/DDBJ whole genome shotgun (WGS) entry which is preliminary data.</text>
</comment>
<keyword evidence="5" id="KW-1185">Reference proteome</keyword>
<feature type="compositionally biased region" description="Basic and acidic residues" evidence="2">
    <location>
        <begin position="117"/>
        <end position="128"/>
    </location>
</feature>
<dbReference type="InterPro" id="IPR011598">
    <property type="entry name" value="bHLH_dom"/>
</dbReference>
<dbReference type="EMBL" id="MU860645">
    <property type="protein sequence ID" value="KAK4233164.1"/>
    <property type="molecule type" value="Genomic_DNA"/>
</dbReference>